<comment type="caution">
    <text evidence="2">The sequence shown here is derived from an EMBL/GenBank/DDBJ whole genome shotgun (WGS) entry which is preliminary data.</text>
</comment>
<sequence length="134" mass="15831">MEKKTSNIENLPNTLIELKNNENNLSDEKNKNSKLNSEQCKSDTSIYPNYTDLNCLPYYVVCRRRVHKTRKQMVRQFNREILHMAMMQSYALASVRIDRNFSIGFPKEALNLPDFATKDERLRINKIMSNNNNR</sequence>
<evidence type="ECO:0000313" key="3">
    <source>
        <dbReference type="Proteomes" id="UP001168990"/>
    </source>
</evidence>
<organism evidence="2 3">
    <name type="scientific">Microctonus aethiopoides</name>
    <dbReference type="NCBI Taxonomy" id="144406"/>
    <lineage>
        <taxon>Eukaryota</taxon>
        <taxon>Metazoa</taxon>
        <taxon>Ecdysozoa</taxon>
        <taxon>Arthropoda</taxon>
        <taxon>Hexapoda</taxon>
        <taxon>Insecta</taxon>
        <taxon>Pterygota</taxon>
        <taxon>Neoptera</taxon>
        <taxon>Endopterygota</taxon>
        <taxon>Hymenoptera</taxon>
        <taxon>Apocrita</taxon>
        <taxon>Ichneumonoidea</taxon>
        <taxon>Braconidae</taxon>
        <taxon>Euphorinae</taxon>
        <taxon>Microctonus</taxon>
    </lineage>
</organism>
<dbReference type="EMBL" id="JAQQBS010001424">
    <property type="protein sequence ID" value="KAK0158579.1"/>
    <property type="molecule type" value="Genomic_DNA"/>
</dbReference>
<proteinExistence type="predicted"/>
<gene>
    <name evidence="2" type="ORF">PV328_009562</name>
</gene>
<dbReference type="AlphaFoldDB" id="A0AA39EXG3"/>
<evidence type="ECO:0000313" key="2">
    <source>
        <dbReference type="EMBL" id="KAK0158579.1"/>
    </source>
</evidence>
<reference evidence="2" key="2">
    <citation type="submission" date="2023-03" db="EMBL/GenBank/DDBJ databases">
        <authorList>
            <person name="Inwood S.N."/>
            <person name="Skelly J.G."/>
            <person name="Guhlin J."/>
            <person name="Harrop T.W.R."/>
            <person name="Goldson S.G."/>
            <person name="Dearden P.K."/>
        </authorList>
    </citation>
    <scope>NUCLEOTIDE SEQUENCE</scope>
    <source>
        <strain evidence="2">Irish</strain>
        <tissue evidence="2">Whole body</tissue>
    </source>
</reference>
<reference evidence="2" key="1">
    <citation type="journal article" date="2023" name="bioRxiv">
        <title>Scaffold-level genome assemblies of two parasitoid biocontrol wasps reveal the parthenogenesis mechanism and an associated novel virus.</title>
        <authorList>
            <person name="Inwood S."/>
            <person name="Skelly J."/>
            <person name="Guhlin J."/>
            <person name="Harrop T."/>
            <person name="Goldson S."/>
            <person name="Dearden P."/>
        </authorList>
    </citation>
    <scope>NUCLEOTIDE SEQUENCE</scope>
    <source>
        <strain evidence="2">Irish</strain>
        <tissue evidence="2">Whole body</tissue>
    </source>
</reference>
<accession>A0AA39EXG3</accession>
<evidence type="ECO:0000256" key="1">
    <source>
        <dbReference type="SAM" id="MobiDB-lite"/>
    </source>
</evidence>
<dbReference type="Proteomes" id="UP001168990">
    <property type="component" value="Unassembled WGS sequence"/>
</dbReference>
<dbReference type="InterPro" id="IPR032004">
    <property type="entry name" value="DUF4790"/>
</dbReference>
<dbReference type="Pfam" id="PF16037">
    <property type="entry name" value="DUF4790"/>
    <property type="match status" value="1"/>
</dbReference>
<protein>
    <submittedName>
        <fullName evidence="2">Uncharacterized protein</fullName>
    </submittedName>
</protein>
<feature type="region of interest" description="Disordered" evidence="1">
    <location>
        <begin position="20"/>
        <end position="41"/>
    </location>
</feature>
<keyword evidence="3" id="KW-1185">Reference proteome</keyword>
<name>A0AA39EXG3_9HYME</name>